<organism evidence="2 3">
    <name type="scientific">Gemmata massiliana</name>
    <dbReference type="NCBI Taxonomy" id="1210884"/>
    <lineage>
        <taxon>Bacteria</taxon>
        <taxon>Pseudomonadati</taxon>
        <taxon>Planctomycetota</taxon>
        <taxon>Planctomycetia</taxon>
        <taxon>Gemmatales</taxon>
        <taxon>Gemmataceae</taxon>
        <taxon>Gemmata</taxon>
    </lineage>
</organism>
<name>A0A6P2D5I0_9BACT</name>
<dbReference type="InterPro" id="IPR045484">
    <property type="entry name" value="fvmX5"/>
</dbReference>
<sequence>MSRAYRITVKESETRNLKAGDEICTDLEILEILPPEDMATLLKEELKKRGFAEQEDGTMVRKDGDLTVKVDPCTGEVSVKAETEETINQEVKREATGFNDVGPNEKNLREKVKDQLKQDLDKKFDQEQSRLQGKATEALEKHLQELQPEISEVVNQVTRDALKQKAQQMGTVKEISEDAESGSLTIKVEV</sequence>
<proteinExistence type="predicted"/>
<protein>
    <recommendedName>
        <fullName evidence="1">FtsH ternary system domain-containing protein</fullName>
    </recommendedName>
</protein>
<evidence type="ECO:0000259" key="1">
    <source>
        <dbReference type="Pfam" id="PF20003"/>
    </source>
</evidence>
<evidence type="ECO:0000313" key="3">
    <source>
        <dbReference type="Proteomes" id="UP000464178"/>
    </source>
</evidence>
<evidence type="ECO:0000313" key="2">
    <source>
        <dbReference type="EMBL" id="VTR96538.1"/>
    </source>
</evidence>
<gene>
    <name evidence="2" type="ORF">SOIL9_11760</name>
</gene>
<dbReference type="EMBL" id="LR593886">
    <property type="protein sequence ID" value="VTR96538.1"/>
    <property type="molecule type" value="Genomic_DNA"/>
</dbReference>
<dbReference type="AlphaFoldDB" id="A0A6P2D5I0"/>
<accession>A0A6P2D5I0</accession>
<feature type="domain" description="FtsH ternary system" evidence="1">
    <location>
        <begin position="1"/>
        <end position="190"/>
    </location>
</feature>
<dbReference type="Proteomes" id="UP000464178">
    <property type="component" value="Chromosome"/>
</dbReference>
<dbReference type="RefSeq" id="WP_052559840.1">
    <property type="nucleotide sequence ID" value="NZ_LR593886.1"/>
</dbReference>
<dbReference type="Pfam" id="PF20003">
    <property type="entry name" value="fvmX5"/>
    <property type="match status" value="1"/>
</dbReference>
<reference evidence="2 3" key="1">
    <citation type="submission" date="2019-05" db="EMBL/GenBank/DDBJ databases">
        <authorList>
            <consortium name="Science for Life Laboratories"/>
        </authorList>
    </citation>
    <scope>NUCLEOTIDE SEQUENCE [LARGE SCALE GENOMIC DNA]</scope>
    <source>
        <strain evidence="2">Soil9</strain>
    </source>
</reference>
<keyword evidence="3" id="KW-1185">Reference proteome</keyword>
<dbReference type="KEGG" id="gms:SOIL9_11760"/>